<comment type="caution">
    <text evidence="12">The sequence shown here is derived from an EMBL/GenBank/DDBJ whole genome shotgun (WGS) entry which is preliminary data.</text>
</comment>
<proteinExistence type="inferred from homology"/>
<dbReference type="EMBL" id="SGXA01000001">
    <property type="protein sequence ID" value="RZS74477.1"/>
    <property type="molecule type" value="Genomic_DNA"/>
</dbReference>
<evidence type="ECO:0000313" key="12">
    <source>
        <dbReference type="EMBL" id="RZS74477.1"/>
    </source>
</evidence>
<evidence type="ECO:0000256" key="5">
    <source>
        <dbReference type="ARBA" id="ARBA00023077"/>
    </source>
</evidence>
<dbReference type="SUPFAM" id="SSF49464">
    <property type="entry name" value="Carboxypeptidase regulatory domain-like"/>
    <property type="match status" value="1"/>
</dbReference>
<protein>
    <submittedName>
        <fullName evidence="12">TonB-linked SusC/RagA family outer membrane protein</fullName>
    </submittedName>
</protein>
<dbReference type="GO" id="GO:0009279">
    <property type="term" value="C:cell outer membrane"/>
    <property type="evidence" value="ECO:0007669"/>
    <property type="project" value="UniProtKB-SubCell"/>
</dbReference>
<dbReference type="Gene3D" id="2.40.170.20">
    <property type="entry name" value="TonB-dependent receptor, beta-barrel domain"/>
    <property type="match status" value="1"/>
</dbReference>
<evidence type="ECO:0000259" key="11">
    <source>
        <dbReference type="Pfam" id="PF07715"/>
    </source>
</evidence>
<dbReference type="Pfam" id="PF00593">
    <property type="entry name" value="TonB_dep_Rec_b-barrel"/>
    <property type="match status" value="1"/>
</dbReference>
<sequence>MQNCNTSGPFFDLDQHAFLLMRSDLPKAGFHRSIRKKLLRAMKWTIFIMVASTLHVSANGFSQNVKVTIVERQIKLERFFRLAEKQTDYRFSYSTSLVPITHKIDVIAKDEPLVRVLERILPELGMRYRLLNKNVIGISPVTPVAPVIMIDTTITVLGRILDAKSIPVGFASVMVKGTRMGETTDEQGRFVLKGVPANAIISVSAIGFTTQELSLHGNRNIEIRLAAEKAADLQEVTVVNTGYQAISRERATGAFSSINPTRLRSKLKPDIIAALEGQAAGVVVTKEGAIEVRGVSTMSAGIRDVLIVVDGFPITGGLESVNVDNIESITVLKDAVAASIYGARSSNGVIVITTKQGAVGKMSVEYRGSVGMVLRPELSYLNRTSAADYVDAELDLYNQDPNSFLNSYNNYQVLSRVNYLSVARSQNWITQEAYDAEIEQLKKNDGIGQLQDNLFRKQFLQQHNISLSGGSEKNRTVASLKYMANNRNVVRTDDSRVIFDVKNIWKPNNKISVQVFANVNYYNEDKPVRTWQDILSYTSTSVLQPYDMVVDPATGDPQDVFYANPKSIDRYGALTNMKSLHYNPLEDLALENTSIKDFQIRMGGSINISLAPGLNLETGGLWTRGSRMERTLYNKESYRLRAAYNDATSISNPSKHYIPDGDMINESRNMNEDFTIRAQLTYNKRIGKLHRIAVLGGSEVRRDIVDNNTMPTRFGYNDLAGTFVPFNYADYSTTIYNSDMYRSAGKITANNGSYAFRDNRFVSFYANGSYEYDNRFLVSGSVRIDQTNFFGTDPKYRYKPLWSVGGTYKISREKFFDVAWIDKLYVRGSYGVNGNISLNSGPFLIITAGSFSNLTGGISHSITSPPNNSLRWERTNTINLGTDISFAKGNVNLSVDYYFKKSTDLLASDAIDPTRGFASLTKNVGQINNNGIEVSLNTDVLKTRDLVWNLLVNYSYNRNKVVNYNVNYQYATQLTSGSILRQGYPANALFSYRFAGLDNNGIAQFYNNGKEKVVGGNVQAADLVYSGTLRPPHAFSLTNTIRYKRFDLSFMLIAKMGNVLRKDAFTGSNYINKNVANRWRKPGDEAHTIYPKLTAWNMDMFYFPYSDVLVESANFLKMRDITLSYDMNNGFFNKAGFSDVRLQLQVRHLFMITANSNRRDPETSEINTTGGTGAFTEQGFTSLPLRPEFYIGITLGL</sequence>
<dbReference type="Gene3D" id="2.170.130.10">
    <property type="entry name" value="TonB-dependent receptor, plug domain"/>
    <property type="match status" value="1"/>
</dbReference>
<organism evidence="12 13">
    <name type="scientific">Pseudobacter ginsenosidimutans</name>
    <dbReference type="NCBI Taxonomy" id="661488"/>
    <lineage>
        <taxon>Bacteria</taxon>
        <taxon>Pseudomonadati</taxon>
        <taxon>Bacteroidota</taxon>
        <taxon>Chitinophagia</taxon>
        <taxon>Chitinophagales</taxon>
        <taxon>Chitinophagaceae</taxon>
        <taxon>Pseudobacter</taxon>
    </lineage>
</organism>
<evidence type="ECO:0000256" key="2">
    <source>
        <dbReference type="ARBA" id="ARBA00022448"/>
    </source>
</evidence>
<feature type="domain" description="TonB-dependent receptor plug" evidence="11">
    <location>
        <begin position="250"/>
        <end position="349"/>
    </location>
</feature>
<dbReference type="InterPro" id="IPR008969">
    <property type="entry name" value="CarboxyPept-like_regulatory"/>
</dbReference>
<feature type="domain" description="TonB-dependent receptor-like beta-barrel" evidence="10">
    <location>
        <begin position="668"/>
        <end position="1075"/>
    </location>
</feature>
<dbReference type="Pfam" id="PF07715">
    <property type="entry name" value="Plug"/>
    <property type="match status" value="1"/>
</dbReference>
<dbReference type="PROSITE" id="PS52016">
    <property type="entry name" value="TONB_DEPENDENT_REC_3"/>
    <property type="match status" value="1"/>
</dbReference>
<dbReference type="InterPro" id="IPR037066">
    <property type="entry name" value="Plug_dom_sf"/>
</dbReference>
<accession>A0A4Q7MYZ8</accession>
<gene>
    <name evidence="12" type="ORF">EV199_0325</name>
</gene>
<evidence type="ECO:0000256" key="7">
    <source>
        <dbReference type="ARBA" id="ARBA00023237"/>
    </source>
</evidence>
<dbReference type="InterPro" id="IPR039426">
    <property type="entry name" value="TonB-dep_rcpt-like"/>
</dbReference>
<evidence type="ECO:0000256" key="9">
    <source>
        <dbReference type="RuleBase" id="RU003357"/>
    </source>
</evidence>
<comment type="similarity">
    <text evidence="8 9">Belongs to the TonB-dependent receptor family.</text>
</comment>
<dbReference type="NCBIfam" id="TIGR04057">
    <property type="entry name" value="SusC_RagA_signa"/>
    <property type="match status" value="1"/>
</dbReference>
<dbReference type="InterPro" id="IPR012910">
    <property type="entry name" value="Plug_dom"/>
</dbReference>
<keyword evidence="3 8" id="KW-1134">Transmembrane beta strand</keyword>
<keyword evidence="7 8" id="KW-0998">Cell outer membrane</keyword>
<keyword evidence="5 9" id="KW-0798">TonB box</keyword>
<dbReference type="SUPFAM" id="SSF56935">
    <property type="entry name" value="Porins"/>
    <property type="match status" value="1"/>
</dbReference>
<keyword evidence="13" id="KW-1185">Reference proteome</keyword>
<keyword evidence="6 8" id="KW-0472">Membrane</keyword>
<keyword evidence="4 8" id="KW-0812">Transmembrane</keyword>
<dbReference type="InterPro" id="IPR023996">
    <property type="entry name" value="TonB-dep_OMP_SusC/RagA"/>
</dbReference>
<evidence type="ECO:0000256" key="3">
    <source>
        <dbReference type="ARBA" id="ARBA00022452"/>
    </source>
</evidence>
<dbReference type="InterPro" id="IPR023997">
    <property type="entry name" value="TonB-dep_OMP_SusC/RagA_CS"/>
</dbReference>
<evidence type="ECO:0000256" key="6">
    <source>
        <dbReference type="ARBA" id="ARBA00023136"/>
    </source>
</evidence>
<dbReference type="AlphaFoldDB" id="A0A4Q7MYZ8"/>
<evidence type="ECO:0000259" key="10">
    <source>
        <dbReference type="Pfam" id="PF00593"/>
    </source>
</evidence>
<comment type="subcellular location">
    <subcellularLocation>
        <location evidence="1 8">Cell outer membrane</location>
        <topology evidence="1 8">Multi-pass membrane protein</topology>
    </subcellularLocation>
</comment>
<dbReference type="OrthoDB" id="9768177at2"/>
<dbReference type="Pfam" id="PF13715">
    <property type="entry name" value="CarbopepD_reg_2"/>
    <property type="match status" value="1"/>
</dbReference>
<dbReference type="InterPro" id="IPR000531">
    <property type="entry name" value="Beta-barrel_TonB"/>
</dbReference>
<dbReference type="NCBIfam" id="TIGR04056">
    <property type="entry name" value="OMP_RagA_SusC"/>
    <property type="match status" value="1"/>
</dbReference>
<dbReference type="RefSeq" id="WP_130538939.1">
    <property type="nucleotide sequence ID" value="NZ_CP042431.1"/>
</dbReference>
<reference evidence="12 13" key="1">
    <citation type="submission" date="2019-02" db="EMBL/GenBank/DDBJ databases">
        <title>Genomic Encyclopedia of Type Strains, Phase IV (KMG-IV): sequencing the most valuable type-strain genomes for metagenomic binning, comparative biology and taxonomic classification.</title>
        <authorList>
            <person name="Goeker M."/>
        </authorList>
    </citation>
    <scope>NUCLEOTIDE SEQUENCE [LARGE SCALE GENOMIC DNA]</scope>
    <source>
        <strain evidence="12 13">DSM 18116</strain>
    </source>
</reference>
<evidence type="ECO:0000256" key="8">
    <source>
        <dbReference type="PROSITE-ProRule" id="PRU01360"/>
    </source>
</evidence>
<evidence type="ECO:0000256" key="1">
    <source>
        <dbReference type="ARBA" id="ARBA00004571"/>
    </source>
</evidence>
<dbReference type="InterPro" id="IPR036942">
    <property type="entry name" value="Beta-barrel_TonB_sf"/>
</dbReference>
<keyword evidence="2 8" id="KW-0813">Transport</keyword>
<dbReference type="Proteomes" id="UP000293874">
    <property type="component" value="Unassembled WGS sequence"/>
</dbReference>
<evidence type="ECO:0000256" key="4">
    <source>
        <dbReference type="ARBA" id="ARBA00022692"/>
    </source>
</evidence>
<dbReference type="Gene3D" id="2.60.40.1120">
    <property type="entry name" value="Carboxypeptidase-like, regulatory domain"/>
    <property type="match status" value="1"/>
</dbReference>
<evidence type="ECO:0000313" key="13">
    <source>
        <dbReference type="Proteomes" id="UP000293874"/>
    </source>
</evidence>
<name>A0A4Q7MYZ8_9BACT</name>